<dbReference type="AlphaFoldDB" id="A0A6N9YNP4"/>
<dbReference type="Proteomes" id="UP000469185">
    <property type="component" value="Unassembled WGS sequence"/>
</dbReference>
<comment type="caution">
    <text evidence="1">The sequence shown here is derived from an EMBL/GenBank/DDBJ whole genome shotgun (WGS) entry which is preliminary data.</text>
</comment>
<keyword evidence="2" id="KW-1185">Reference proteome</keyword>
<name>A0A6N9YNP4_9ACTN</name>
<sequence length="105" mass="11441">MDLTDATQQAVIDAYNAVPADIRIADALTMPWGGERNLALRKALGIPLESDEICMVNHGDVAQVVVFTRRRGRQITAALQAGMPDGWLAYLTRRADGAWLVTAHP</sequence>
<reference evidence="1 2" key="1">
    <citation type="submission" date="2020-02" db="EMBL/GenBank/DDBJ databases">
        <authorList>
            <person name="Li X.-J."/>
            <person name="Feng X.-M."/>
        </authorList>
    </citation>
    <scope>NUCLEOTIDE SEQUENCE [LARGE SCALE GENOMIC DNA]</scope>
    <source>
        <strain evidence="1 2">CGMCC 4.7225</strain>
    </source>
</reference>
<organism evidence="1 2">
    <name type="scientific">Phytoactinopolyspora alkaliphila</name>
    <dbReference type="NCBI Taxonomy" id="1783498"/>
    <lineage>
        <taxon>Bacteria</taxon>
        <taxon>Bacillati</taxon>
        <taxon>Actinomycetota</taxon>
        <taxon>Actinomycetes</taxon>
        <taxon>Jiangellales</taxon>
        <taxon>Jiangellaceae</taxon>
        <taxon>Phytoactinopolyspora</taxon>
    </lineage>
</organism>
<proteinExistence type="predicted"/>
<accession>A0A6N9YNP4</accession>
<dbReference type="EMBL" id="JAAGOB010000007">
    <property type="protein sequence ID" value="NED96458.1"/>
    <property type="molecule type" value="Genomic_DNA"/>
</dbReference>
<gene>
    <name evidence="1" type="ORF">G1H11_14200</name>
</gene>
<evidence type="ECO:0000313" key="1">
    <source>
        <dbReference type="EMBL" id="NED96458.1"/>
    </source>
</evidence>
<dbReference type="RefSeq" id="WP_163819246.1">
    <property type="nucleotide sequence ID" value="NZ_JAAGOB010000007.1"/>
</dbReference>
<protein>
    <submittedName>
        <fullName evidence="1">Uncharacterized protein</fullName>
    </submittedName>
</protein>
<evidence type="ECO:0000313" key="2">
    <source>
        <dbReference type="Proteomes" id="UP000469185"/>
    </source>
</evidence>